<dbReference type="Pfam" id="PF04644">
    <property type="entry name" value="Motilin_ghrelin"/>
    <property type="match status" value="1"/>
</dbReference>
<dbReference type="GO" id="GO:0016358">
    <property type="term" value="P:dendrite development"/>
    <property type="evidence" value="ECO:0007669"/>
    <property type="project" value="Ensembl"/>
</dbReference>
<dbReference type="GO" id="GO:0032715">
    <property type="term" value="P:negative regulation of interleukin-6 production"/>
    <property type="evidence" value="ECO:0007669"/>
    <property type="project" value="Ensembl"/>
</dbReference>
<dbReference type="GO" id="GO:0032691">
    <property type="term" value="P:negative regulation of interleukin-1 beta production"/>
    <property type="evidence" value="ECO:0007669"/>
    <property type="project" value="Ensembl"/>
</dbReference>
<dbReference type="GO" id="GO:0120162">
    <property type="term" value="P:positive regulation of cold-induced thermogenesis"/>
    <property type="evidence" value="ECO:0007669"/>
    <property type="project" value="Ensembl"/>
</dbReference>
<feature type="domain" description="Motilin/ghrelin-associated peptide" evidence="14">
    <location>
        <begin position="62"/>
        <end position="112"/>
    </location>
</feature>
<dbReference type="GeneTree" id="ENSGT00390000004064"/>
<dbReference type="GO" id="GO:0043627">
    <property type="term" value="P:response to estrogen"/>
    <property type="evidence" value="ECO:0007669"/>
    <property type="project" value="Ensembl"/>
</dbReference>
<dbReference type="GO" id="GO:0001937">
    <property type="term" value="P:negative regulation of endothelial cell proliferation"/>
    <property type="evidence" value="ECO:0007669"/>
    <property type="project" value="Ensembl"/>
</dbReference>
<dbReference type="GO" id="GO:0032720">
    <property type="term" value="P:negative regulation of tumor necrosis factor production"/>
    <property type="evidence" value="ECO:0007669"/>
    <property type="project" value="Ensembl"/>
</dbReference>
<dbReference type="GO" id="GO:0046010">
    <property type="term" value="P:positive regulation of circadian sleep/wake cycle, non-REM sleep"/>
    <property type="evidence" value="ECO:0007669"/>
    <property type="project" value="Ensembl"/>
</dbReference>
<keyword evidence="6 13" id="KW-0732">Signal</keyword>
<dbReference type="GO" id="GO:0007416">
    <property type="term" value="P:synapse assembly"/>
    <property type="evidence" value="ECO:0007669"/>
    <property type="project" value="Ensembl"/>
</dbReference>
<comment type="subcellular location">
    <subcellularLocation>
        <location evidence="1">Secreted</location>
    </subcellularLocation>
</comment>
<dbReference type="GO" id="GO:0009755">
    <property type="term" value="P:hormone-mediated signaling pathway"/>
    <property type="evidence" value="ECO:0007669"/>
    <property type="project" value="Ensembl"/>
</dbReference>
<dbReference type="PANTHER" id="PTHR14122">
    <property type="entry name" value="GHRELIN PRECURSOR"/>
    <property type="match status" value="1"/>
</dbReference>
<dbReference type="InterPro" id="IPR005441">
    <property type="entry name" value="Preproghrelin"/>
</dbReference>
<accession>A0A8D0B167</accession>
<dbReference type="GO" id="GO:0032100">
    <property type="term" value="P:positive regulation of appetite"/>
    <property type="evidence" value="ECO:0007669"/>
    <property type="project" value="Ensembl"/>
</dbReference>
<dbReference type="GO" id="GO:0005615">
    <property type="term" value="C:extracellular space"/>
    <property type="evidence" value="ECO:0007669"/>
    <property type="project" value="Ensembl"/>
</dbReference>
<feature type="chain" id="PRO_5034258166" description="Appetite-regulating hormone" evidence="13">
    <location>
        <begin position="19"/>
        <end position="138"/>
    </location>
</feature>
<dbReference type="GO" id="GO:0008154">
    <property type="term" value="P:actin polymerization or depolymerization"/>
    <property type="evidence" value="ECO:0007669"/>
    <property type="project" value="Ensembl"/>
</dbReference>
<keyword evidence="17" id="KW-1185">Reference proteome</keyword>
<reference evidence="16" key="1">
    <citation type="submission" date="2025-08" db="UniProtKB">
        <authorList>
            <consortium name="Ensembl"/>
        </authorList>
    </citation>
    <scope>IDENTIFICATION</scope>
</reference>
<dbReference type="GO" id="GO:0051464">
    <property type="term" value="P:positive regulation of cortisol secretion"/>
    <property type="evidence" value="ECO:0007669"/>
    <property type="project" value="Ensembl"/>
</dbReference>
<evidence type="ECO:0000256" key="6">
    <source>
        <dbReference type="ARBA" id="ARBA00022729"/>
    </source>
</evidence>
<keyword evidence="5" id="KW-0372">Hormone</keyword>
<protein>
    <recommendedName>
        <fullName evidence="3">Appetite-regulating hormone</fullName>
    </recommendedName>
    <alternativeName>
        <fullName evidence="10">Growth hormone secretagogue</fullName>
    </alternativeName>
    <alternativeName>
        <fullName evidence="11">Growth hormone-releasing peptide</fullName>
    </alternativeName>
    <alternativeName>
        <fullName evidence="12">Motilin-related peptide</fullName>
    </alternativeName>
</protein>
<evidence type="ECO:0000256" key="11">
    <source>
        <dbReference type="ARBA" id="ARBA00030507"/>
    </source>
</evidence>
<dbReference type="GO" id="GO:0060124">
    <property type="term" value="P:positive regulation of growth hormone secretion"/>
    <property type="evidence" value="ECO:0007669"/>
    <property type="project" value="Ensembl"/>
</dbReference>
<proteinExistence type="inferred from homology"/>
<reference evidence="16" key="2">
    <citation type="submission" date="2025-09" db="UniProtKB">
        <authorList>
            <consortium name="Ensembl"/>
        </authorList>
    </citation>
    <scope>IDENTIFICATION</scope>
</reference>
<dbReference type="GO" id="GO:0098794">
    <property type="term" value="C:postsynapse"/>
    <property type="evidence" value="ECO:0007669"/>
    <property type="project" value="GOC"/>
</dbReference>
<evidence type="ECO:0000313" key="17">
    <source>
        <dbReference type="Proteomes" id="UP000694421"/>
    </source>
</evidence>
<dbReference type="GO" id="GO:0042322">
    <property type="term" value="P:negative regulation of circadian sleep/wake cycle, REM sleep"/>
    <property type="evidence" value="ECO:0007669"/>
    <property type="project" value="Ensembl"/>
</dbReference>
<comment type="function">
    <text evidence="9">Ghrelin is the ligand for growth hormone secretagogue receptor type 1 (GHSR). Induces the release of growth hormone from the pituitary. Has an appetite-stimulating effect, induces adiposity and stimulates gastric acid secretion. Involved in growth regulation.</text>
</comment>
<dbReference type="GO" id="GO:0030296">
    <property type="term" value="F:protein tyrosine kinase activator activity"/>
    <property type="evidence" value="ECO:0007669"/>
    <property type="project" value="Ensembl"/>
</dbReference>
<dbReference type="GO" id="GO:0016608">
    <property type="term" value="F:growth hormone-releasing hormone activity"/>
    <property type="evidence" value="ECO:0007669"/>
    <property type="project" value="InterPro"/>
</dbReference>
<dbReference type="GO" id="GO:0046676">
    <property type="term" value="P:negative regulation of insulin secretion"/>
    <property type="evidence" value="ECO:0007669"/>
    <property type="project" value="Ensembl"/>
</dbReference>
<dbReference type="InterPro" id="IPR006737">
    <property type="entry name" value="Motilin_assoc"/>
</dbReference>
<evidence type="ECO:0000256" key="9">
    <source>
        <dbReference type="ARBA" id="ARBA00025531"/>
    </source>
</evidence>
<dbReference type="GO" id="GO:0099013">
    <property type="term" value="C:neuronal dense core vesicle lumen"/>
    <property type="evidence" value="ECO:0007669"/>
    <property type="project" value="Ensembl"/>
</dbReference>
<feature type="domain" description="Motilin/ghrelin" evidence="15">
    <location>
        <begin position="24"/>
        <end position="51"/>
    </location>
</feature>
<sequence length="138" mass="15747">MLLRTIIIGLLLTYLLQTETTIAGSSFLSPEQPKTQQRKTQMKPTIKFHRRDAGVFYDILGRETEGDDDEIEIKFTVPSEIGAKISEEQYKPYAQILEKLLEGILAEDNREKETKSSQRKHLTNLLPSTLPCTLLQVI</sequence>
<keyword evidence="4" id="KW-0964">Secreted</keyword>
<dbReference type="GO" id="GO:0051965">
    <property type="term" value="P:positive regulation of synapse assembly"/>
    <property type="evidence" value="ECO:0007669"/>
    <property type="project" value="Ensembl"/>
</dbReference>
<dbReference type="Pfam" id="PF04643">
    <property type="entry name" value="Motilin_assoc"/>
    <property type="match status" value="1"/>
</dbReference>
<evidence type="ECO:0000313" key="16">
    <source>
        <dbReference type="Ensembl" id="ENSSMRP00000003714.1"/>
    </source>
</evidence>
<evidence type="ECO:0000256" key="3">
    <source>
        <dbReference type="ARBA" id="ARBA00021118"/>
    </source>
</evidence>
<dbReference type="GO" id="GO:0060079">
    <property type="term" value="P:excitatory postsynaptic potential"/>
    <property type="evidence" value="ECO:0007669"/>
    <property type="project" value="Ensembl"/>
</dbReference>
<dbReference type="PRINTS" id="PR01624">
    <property type="entry name" value="GHRELIN"/>
</dbReference>
<dbReference type="GO" id="GO:0002031">
    <property type="term" value="P:G protein-coupled receptor internalization"/>
    <property type="evidence" value="ECO:0007669"/>
    <property type="project" value="Ensembl"/>
</dbReference>
<evidence type="ECO:0000256" key="5">
    <source>
        <dbReference type="ARBA" id="ARBA00022702"/>
    </source>
</evidence>
<dbReference type="GO" id="GO:0050728">
    <property type="term" value="P:negative regulation of inflammatory response"/>
    <property type="evidence" value="ECO:0007669"/>
    <property type="project" value="Ensembl"/>
</dbReference>
<dbReference type="GO" id="GO:0001696">
    <property type="term" value="P:gastric acid secretion"/>
    <property type="evidence" value="ECO:0007669"/>
    <property type="project" value="TreeGrafter"/>
</dbReference>
<evidence type="ECO:0000256" key="7">
    <source>
        <dbReference type="ARBA" id="ARBA00022815"/>
    </source>
</evidence>
<dbReference type="GO" id="GO:0043410">
    <property type="term" value="P:positive regulation of MAPK cascade"/>
    <property type="evidence" value="ECO:0007669"/>
    <property type="project" value="Ensembl"/>
</dbReference>
<evidence type="ECO:0000256" key="2">
    <source>
        <dbReference type="ARBA" id="ARBA00006473"/>
    </source>
</evidence>
<dbReference type="PANTHER" id="PTHR14122:SF1">
    <property type="entry name" value="APPETITE-REGULATING HORMONE"/>
    <property type="match status" value="1"/>
</dbReference>
<organism evidence="16 17">
    <name type="scientific">Salvator merianae</name>
    <name type="common">Argentine black and white tegu</name>
    <name type="synonym">Tupinambis merianae</name>
    <dbReference type="NCBI Taxonomy" id="96440"/>
    <lineage>
        <taxon>Eukaryota</taxon>
        <taxon>Metazoa</taxon>
        <taxon>Chordata</taxon>
        <taxon>Craniata</taxon>
        <taxon>Vertebrata</taxon>
        <taxon>Euteleostomi</taxon>
        <taxon>Lepidosauria</taxon>
        <taxon>Squamata</taxon>
        <taxon>Bifurcata</taxon>
        <taxon>Unidentata</taxon>
        <taxon>Episquamata</taxon>
        <taxon>Laterata</taxon>
        <taxon>Teiioidea</taxon>
        <taxon>Teiidae</taxon>
        <taxon>Salvator</taxon>
    </lineage>
</organism>
<dbReference type="GO" id="GO:0051461">
    <property type="term" value="P:positive regulation of corticotropin secretion"/>
    <property type="evidence" value="ECO:0007669"/>
    <property type="project" value="Ensembl"/>
</dbReference>
<evidence type="ECO:0000256" key="10">
    <source>
        <dbReference type="ARBA" id="ARBA00030480"/>
    </source>
</evidence>
<dbReference type="Proteomes" id="UP000694421">
    <property type="component" value="Unplaced"/>
</dbReference>
<dbReference type="Ensembl" id="ENSSMRT00000004425.1">
    <property type="protein sequence ID" value="ENSSMRP00000003714.1"/>
    <property type="gene ID" value="ENSSMRG00000003101.1"/>
</dbReference>
<evidence type="ECO:0000256" key="12">
    <source>
        <dbReference type="ARBA" id="ARBA00031102"/>
    </source>
</evidence>
<evidence type="ECO:0000256" key="4">
    <source>
        <dbReference type="ARBA" id="ARBA00022525"/>
    </source>
</evidence>
<dbReference type="GO" id="GO:0043066">
    <property type="term" value="P:negative regulation of apoptotic process"/>
    <property type="evidence" value="ECO:0007669"/>
    <property type="project" value="Ensembl"/>
</dbReference>
<dbReference type="GO" id="GO:0030424">
    <property type="term" value="C:axon"/>
    <property type="evidence" value="ECO:0007669"/>
    <property type="project" value="Ensembl"/>
</dbReference>
<evidence type="ECO:0000256" key="13">
    <source>
        <dbReference type="SAM" id="SignalP"/>
    </source>
</evidence>
<keyword evidence="8" id="KW-0449">Lipoprotein</keyword>
<evidence type="ECO:0000256" key="8">
    <source>
        <dbReference type="ARBA" id="ARBA00023288"/>
    </source>
</evidence>
<keyword evidence="7" id="KW-0027">Amidation</keyword>
<dbReference type="GO" id="GO:0040013">
    <property type="term" value="P:negative regulation of locomotion"/>
    <property type="evidence" value="ECO:0007669"/>
    <property type="project" value="Ensembl"/>
</dbReference>
<evidence type="ECO:0000259" key="15">
    <source>
        <dbReference type="Pfam" id="PF04644"/>
    </source>
</evidence>
<name>A0A8D0B167_SALMN</name>
<dbReference type="InterPro" id="IPR006738">
    <property type="entry name" value="Motilin_ghrelin"/>
</dbReference>
<feature type="signal peptide" evidence="13">
    <location>
        <begin position="1"/>
        <end position="18"/>
    </location>
</feature>
<comment type="similarity">
    <text evidence="2">Belongs to the motilin family.</text>
</comment>
<dbReference type="GO" id="GO:0031768">
    <property type="term" value="F:ghrelin receptor binding"/>
    <property type="evidence" value="ECO:0007669"/>
    <property type="project" value="TreeGrafter"/>
</dbReference>
<evidence type="ECO:0000259" key="14">
    <source>
        <dbReference type="Pfam" id="PF04643"/>
    </source>
</evidence>
<evidence type="ECO:0000256" key="1">
    <source>
        <dbReference type="ARBA" id="ARBA00004613"/>
    </source>
</evidence>
<dbReference type="AlphaFoldDB" id="A0A8D0B167"/>